<protein>
    <submittedName>
        <fullName evidence="6">Arylsulfatase</fullName>
        <ecNumber evidence="6">3.1.6.-</ecNumber>
    </submittedName>
</protein>
<keyword evidence="4" id="KW-0106">Calcium</keyword>
<evidence type="ECO:0000313" key="6">
    <source>
        <dbReference type="EMBL" id="MDY0745809.1"/>
    </source>
</evidence>
<dbReference type="InterPro" id="IPR017850">
    <property type="entry name" value="Alkaline_phosphatase_core_sf"/>
</dbReference>
<dbReference type="PANTHER" id="PTHR42693">
    <property type="entry name" value="ARYLSULFATASE FAMILY MEMBER"/>
    <property type="match status" value="1"/>
</dbReference>
<comment type="caution">
    <text evidence="6">The sequence shown here is derived from an EMBL/GenBank/DDBJ whole genome shotgun (WGS) entry which is preliminary data.</text>
</comment>
<dbReference type="InterPro" id="IPR000917">
    <property type="entry name" value="Sulfatase_N"/>
</dbReference>
<dbReference type="Proteomes" id="UP001285263">
    <property type="component" value="Unassembled WGS sequence"/>
</dbReference>
<gene>
    <name evidence="6" type="ORF">SNE35_14915</name>
</gene>
<dbReference type="Gene3D" id="3.30.1120.10">
    <property type="match status" value="1"/>
</dbReference>
<dbReference type="GO" id="GO:0016787">
    <property type="term" value="F:hydrolase activity"/>
    <property type="evidence" value="ECO:0007669"/>
    <property type="project" value="UniProtKB-KW"/>
</dbReference>
<evidence type="ECO:0000256" key="2">
    <source>
        <dbReference type="ARBA" id="ARBA00022723"/>
    </source>
</evidence>
<accession>A0ABU5DI27</accession>
<organism evidence="6 7">
    <name type="scientific">Roseateles agri</name>
    <dbReference type="NCBI Taxonomy" id="3098619"/>
    <lineage>
        <taxon>Bacteria</taxon>
        <taxon>Pseudomonadati</taxon>
        <taxon>Pseudomonadota</taxon>
        <taxon>Betaproteobacteria</taxon>
        <taxon>Burkholderiales</taxon>
        <taxon>Sphaerotilaceae</taxon>
        <taxon>Roseateles</taxon>
    </lineage>
</organism>
<evidence type="ECO:0000256" key="3">
    <source>
        <dbReference type="ARBA" id="ARBA00022801"/>
    </source>
</evidence>
<dbReference type="InterPro" id="IPR050738">
    <property type="entry name" value="Sulfatase"/>
</dbReference>
<dbReference type="PROSITE" id="PS51257">
    <property type="entry name" value="PROKAR_LIPOPROTEIN"/>
    <property type="match status" value="1"/>
</dbReference>
<reference evidence="6 7" key="1">
    <citation type="submission" date="2023-11" db="EMBL/GenBank/DDBJ databases">
        <title>Paucibacter sp. nov., isolated from fresh soil in Korea.</title>
        <authorList>
            <person name="Le N.T.T."/>
        </authorList>
    </citation>
    <scope>NUCLEOTIDE SEQUENCE [LARGE SCALE GENOMIC DNA]</scope>
    <source>
        <strain evidence="6 7">R3-3</strain>
    </source>
</reference>
<keyword evidence="7" id="KW-1185">Reference proteome</keyword>
<name>A0ABU5DI27_9BURK</name>
<sequence length="645" mass="68908">MTRTAAALLAAGLLLQACNGSDDTPAVAARPTALAKRPNILFIMADDLGYSDVGAFGGEISTPNLDALAAAGRLLTNHHTGTVCAITRSMLISGTDHHLVGEGTMGAPSDERRGLPGYEGYLNDRSLSLAQLLKDAGYHTYMAGKWHLGSNIPATGVAGSVPGSSGQTPDQWGFEQSYALLGGAATNHFAHETAGSKNYTENGAYVQPGQPGQPGGTGGSPAIFYSTDFYTQRLISYIDKNKGDGKPFLAYAAYTSPHWPLQVPEPWLSKYKGKYDDGYEAIRAARIAKQKQLGLIPQDFAAFEGEPDATASTPATTNNGSASAKYISAVHTVADGYSDYGAGRVNKKWASLTALEKKSQARYMEIYAGMVENLDYNIGLLIQHLKDIGEYDNTLIVFQSDNGAEGWPIASATTDPRATDEANAADAVYATLGTDNGLTSAKRLQYGLRWAEVSATPFRQSKGHFGEGGFGAPLIVHLPGQTKAEAQYAQFTHITDLTATFLDVAQVTLPTTPAPALINSTTGVDQNKGKVVYDNRYVYPVTGKTLLQVLLGNKTDTVRTAAFGEESYGRAQITSADGKWKALWTEPPVGPLDGHWQLYDVSKDRGENIDLSASNAAQLKALTDQWNSYMTNVGGVEPLRPQGYY</sequence>
<feature type="domain" description="Sulfatase N-terminal" evidence="5">
    <location>
        <begin position="38"/>
        <end position="506"/>
    </location>
</feature>
<dbReference type="CDD" id="cd16025">
    <property type="entry name" value="PAS_like"/>
    <property type="match status" value="1"/>
</dbReference>
<dbReference type="EMBL" id="JAXCLA010000004">
    <property type="protein sequence ID" value="MDY0745809.1"/>
    <property type="molecule type" value="Genomic_DNA"/>
</dbReference>
<evidence type="ECO:0000256" key="4">
    <source>
        <dbReference type="ARBA" id="ARBA00022837"/>
    </source>
</evidence>
<dbReference type="Gene3D" id="3.40.720.10">
    <property type="entry name" value="Alkaline Phosphatase, subunit A"/>
    <property type="match status" value="1"/>
</dbReference>
<dbReference type="EC" id="3.1.6.-" evidence="6"/>
<dbReference type="PANTHER" id="PTHR42693:SF33">
    <property type="entry name" value="ARYLSULFATASE"/>
    <property type="match status" value="1"/>
</dbReference>
<dbReference type="Pfam" id="PF00884">
    <property type="entry name" value="Sulfatase"/>
    <property type="match status" value="1"/>
</dbReference>
<dbReference type="RefSeq" id="WP_320423703.1">
    <property type="nucleotide sequence ID" value="NZ_JAXCLA010000004.1"/>
</dbReference>
<proteinExistence type="inferred from homology"/>
<comment type="similarity">
    <text evidence="1">Belongs to the sulfatase family.</text>
</comment>
<dbReference type="SUPFAM" id="SSF53649">
    <property type="entry name" value="Alkaline phosphatase-like"/>
    <property type="match status" value="1"/>
</dbReference>
<dbReference type="PROSITE" id="PS00149">
    <property type="entry name" value="SULFATASE_2"/>
    <property type="match status" value="1"/>
</dbReference>
<evidence type="ECO:0000259" key="5">
    <source>
        <dbReference type="Pfam" id="PF00884"/>
    </source>
</evidence>
<keyword evidence="2" id="KW-0479">Metal-binding</keyword>
<evidence type="ECO:0000256" key="1">
    <source>
        <dbReference type="ARBA" id="ARBA00008779"/>
    </source>
</evidence>
<keyword evidence="3 6" id="KW-0378">Hydrolase</keyword>
<evidence type="ECO:0000313" key="7">
    <source>
        <dbReference type="Proteomes" id="UP001285263"/>
    </source>
</evidence>
<dbReference type="InterPro" id="IPR024607">
    <property type="entry name" value="Sulfatase_CS"/>
</dbReference>